<keyword evidence="7" id="KW-0472">Membrane</keyword>
<sequence length="404" mass="43379">MTPALKKRLPVLLLGGGVLLALVWFVAREWLSDDGPLYLTQTVHRGSIEDTILATGTLKPARLVAVGAQVSGRVTKLRVQVGDTVRAGDLVAEIDSIPQENALKTAEATLANIRAQKVEREAQLLLARQTFERQKRSLEMRAVSKADYDTAEADLKTRNAQIAALDAQIAEAEVSVETARVNLGYTRITAPIDGTVLSIVTQEGQTVNAVQSAPTIIVLGQLDHMLIRVEISEVDVVHLSPGQPLYFTILGNTSKRWEGTLDFIEPAPESIKNDSAISSSTLSTSSTTEAVYYNGVFTVPNPDGRLRTYMTAEVRLVLGQKDNVLIVPSSALGAPNAEGRCPVRVLDAKGNVEERFVRVGLNNKVDAEILDGLSEGETVITGMLPGKSGPPPAGPPGSGMRMRM</sequence>
<dbReference type="SUPFAM" id="SSF111369">
    <property type="entry name" value="HlyD-like secretion proteins"/>
    <property type="match status" value="1"/>
</dbReference>
<keyword evidence="3" id="KW-0813">Transport</keyword>
<keyword evidence="14" id="KW-1185">Reference proteome</keyword>
<dbReference type="Pfam" id="PF25967">
    <property type="entry name" value="RND-MFP_C"/>
    <property type="match status" value="1"/>
</dbReference>
<dbReference type="PANTHER" id="PTHR30469">
    <property type="entry name" value="MULTIDRUG RESISTANCE PROTEIN MDTA"/>
    <property type="match status" value="1"/>
</dbReference>
<dbReference type="Pfam" id="PF25944">
    <property type="entry name" value="Beta-barrel_RND"/>
    <property type="match status" value="1"/>
</dbReference>
<dbReference type="EMBL" id="JACZHT010000007">
    <property type="protein sequence ID" value="MBE1237741.1"/>
    <property type="molecule type" value="Genomic_DNA"/>
</dbReference>
<dbReference type="InterPro" id="IPR058626">
    <property type="entry name" value="MdtA-like_b-barrel"/>
</dbReference>
<dbReference type="GO" id="GO:1990195">
    <property type="term" value="C:macrolide transmembrane transporter complex"/>
    <property type="evidence" value="ECO:0007669"/>
    <property type="project" value="InterPro"/>
</dbReference>
<dbReference type="NCBIfam" id="TIGR01730">
    <property type="entry name" value="RND_mfp"/>
    <property type="match status" value="1"/>
</dbReference>
<comment type="similarity">
    <text evidence="2">Belongs to the membrane fusion protein (MFP) (TC 8.A.1) family.</text>
</comment>
<dbReference type="InterPro" id="IPR006143">
    <property type="entry name" value="RND_pump_MFP"/>
</dbReference>
<evidence type="ECO:0000256" key="5">
    <source>
        <dbReference type="ARBA" id="ARBA00022519"/>
    </source>
</evidence>
<evidence type="ECO:0000256" key="3">
    <source>
        <dbReference type="ARBA" id="ARBA00022448"/>
    </source>
</evidence>
<dbReference type="GO" id="GO:1990961">
    <property type="term" value="P:xenobiotic detoxification by transmembrane export across the plasma membrane"/>
    <property type="evidence" value="ECO:0007669"/>
    <property type="project" value="InterPro"/>
</dbReference>
<dbReference type="Gene3D" id="2.40.30.170">
    <property type="match status" value="1"/>
</dbReference>
<dbReference type="Pfam" id="PF25876">
    <property type="entry name" value="HH_MFP_RND"/>
    <property type="match status" value="1"/>
</dbReference>
<dbReference type="GO" id="GO:0019898">
    <property type="term" value="C:extrinsic component of membrane"/>
    <property type="evidence" value="ECO:0007669"/>
    <property type="project" value="InterPro"/>
</dbReference>
<dbReference type="GO" id="GO:1990281">
    <property type="term" value="C:efflux pump complex"/>
    <property type="evidence" value="ECO:0007669"/>
    <property type="project" value="TreeGrafter"/>
</dbReference>
<comment type="subcellular location">
    <subcellularLocation>
        <location evidence="1">Cell membrane</location>
    </subcellularLocation>
</comment>
<evidence type="ECO:0000256" key="7">
    <source>
        <dbReference type="ARBA" id="ARBA00023136"/>
    </source>
</evidence>
<feature type="domain" description="Multidrug resistance protein MdtA-like beta-barrel" evidence="11">
    <location>
        <begin position="225"/>
        <end position="319"/>
    </location>
</feature>
<dbReference type="InterPro" id="IPR058624">
    <property type="entry name" value="MdtA-like_HH"/>
</dbReference>
<gene>
    <name evidence="13" type="ORF">IHV25_08785</name>
</gene>
<dbReference type="AlphaFoldDB" id="A0A8J7CWP2"/>
<evidence type="ECO:0000259" key="11">
    <source>
        <dbReference type="Pfam" id="PF25944"/>
    </source>
</evidence>
<dbReference type="GO" id="GO:0030313">
    <property type="term" value="C:cell envelope"/>
    <property type="evidence" value="ECO:0007669"/>
    <property type="project" value="UniProtKB-SubCell"/>
</dbReference>
<dbReference type="Pfam" id="PF25917">
    <property type="entry name" value="BSH_RND"/>
    <property type="match status" value="1"/>
</dbReference>
<feature type="domain" description="Multidrug resistance protein MdtA-like barrel-sandwich hybrid" evidence="10">
    <location>
        <begin position="63"/>
        <end position="218"/>
    </location>
</feature>
<reference evidence="13" key="1">
    <citation type="submission" date="2020-10" db="EMBL/GenBank/DDBJ databases">
        <title>Genome sequence of the unusual species of purple photosynthetic bacteria, Phaeovibrio sulfidiphilus DSM 23193, type strain.</title>
        <authorList>
            <person name="Kyndt J.A."/>
            <person name="Meyer T.E."/>
        </authorList>
    </citation>
    <scope>NUCLEOTIDE SEQUENCE</scope>
    <source>
        <strain evidence="13">DSM 23193</strain>
    </source>
</reference>
<keyword evidence="5" id="KW-0997">Cell inner membrane</keyword>
<dbReference type="Proteomes" id="UP000631034">
    <property type="component" value="Unassembled WGS sequence"/>
</dbReference>
<evidence type="ECO:0000256" key="8">
    <source>
        <dbReference type="SAM" id="MobiDB-lite"/>
    </source>
</evidence>
<name>A0A8J7CWP2_9PROT</name>
<feature type="region of interest" description="Disordered" evidence="8">
    <location>
        <begin position="380"/>
        <end position="404"/>
    </location>
</feature>
<dbReference type="RefSeq" id="WP_192534756.1">
    <property type="nucleotide sequence ID" value="NZ_JACZHT010000007.1"/>
</dbReference>
<accession>A0A8J7CWP2</accession>
<keyword evidence="6" id="KW-0175">Coiled coil</keyword>
<dbReference type="InterPro" id="IPR058625">
    <property type="entry name" value="MdtA-like_BSH"/>
</dbReference>
<dbReference type="PANTHER" id="PTHR30469:SF33">
    <property type="entry name" value="SLR1207 PROTEIN"/>
    <property type="match status" value="1"/>
</dbReference>
<feature type="domain" description="Multidrug resistance protein MdtA-like C-terminal permuted SH3" evidence="12">
    <location>
        <begin position="323"/>
        <end position="382"/>
    </location>
</feature>
<evidence type="ECO:0000313" key="14">
    <source>
        <dbReference type="Proteomes" id="UP000631034"/>
    </source>
</evidence>
<keyword evidence="4" id="KW-1003">Cell membrane</keyword>
<dbReference type="Gene3D" id="2.40.50.100">
    <property type="match status" value="1"/>
</dbReference>
<dbReference type="InterPro" id="IPR030190">
    <property type="entry name" value="MacA_alpha-hairpin_sf"/>
</dbReference>
<feature type="domain" description="Multidrug resistance protein MdtA-like alpha-helical hairpin" evidence="9">
    <location>
        <begin position="109"/>
        <end position="186"/>
    </location>
</feature>
<dbReference type="Gene3D" id="6.10.140.1990">
    <property type="match status" value="1"/>
</dbReference>
<evidence type="ECO:0000259" key="12">
    <source>
        <dbReference type="Pfam" id="PF25967"/>
    </source>
</evidence>
<dbReference type="InterPro" id="IPR058627">
    <property type="entry name" value="MdtA-like_C"/>
</dbReference>
<evidence type="ECO:0000259" key="9">
    <source>
        <dbReference type="Pfam" id="PF25876"/>
    </source>
</evidence>
<proteinExistence type="inferred from homology"/>
<evidence type="ECO:0000256" key="2">
    <source>
        <dbReference type="ARBA" id="ARBA00009477"/>
    </source>
</evidence>
<dbReference type="Gene3D" id="2.40.420.20">
    <property type="match status" value="1"/>
</dbReference>
<comment type="caution">
    <text evidence="13">The sequence shown here is derived from an EMBL/GenBank/DDBJ whole genome shotgun (WGS) entry which is preliminary data.</text>
</comment>
<protein>
    <submittedName>
        <fullName evidence="13">Efflux RND transporter periplasmic adaptor subunit</fullName>
    </submittedName>
</protein>
<organism evidence="13 14">
    <name type="scientific">Phaeovibrio sulfidiphilus</name>
    <dbReference type="NCBI Taxonomy" id="1220600"/>
    <lineage>
        <taxon>Bacteria</taxon>
        <taxon>Pseudomonadati</taxon>
        <taxon>Pseudomonadota</taxon>
        <taxon>Alphaproteobacteria</taxon>
        <taxon>Rhodospirillales</taxon>
        <taxon>Rhodospirillaceae</taxon>
        <taxon>Phaeovibrio</taxon>
    </lineage>
</organism>
<evidence type="ECO:0000256" key="4">
    <source>
        <dbReference type="ARBA" id="ARBA00022475"/>
    </source>
</evidence>
<evidence type="ECO:0000256" key="1">
    <source>
        <dbReference type="ARBA" id="ARBA00004236"/>
    </source>
</evidence>
<dbReference type="GO" id="GO:0015562">
    <property type="term" value="F:efflux transmembrane transporter activity"/>
    <property type="evidence" value="ECO:0007669"/>
    <property type="project" value="TreeGrafter"/>
</dbReference>
<evidence type="ECO:0000259" key="10">
    <source>
        <dbReference type="Pfam" id="PF25917"/>
    </source>
</evidence>
<evidence type="ECO:0000313" key="13">
    <source>
        <dbReference type="EMBL" id="MBE1237741.1"/>
    </source>
</evidence>
<evidence type="ECO:0000256" key="6">
    <source>
        <dbReference type="ARBA" id="ARBA00023054"/>
    </source>
</evidence>